<evidence type="ECO:0008006" key="4">
    <source>
        <dbReference type="Google" id="ProtNLM"/>
    </source>
</evidence>
<feature type="transmembrane region" description="Helical" evidence="1">
    <location>
        <begin position="35"/>
        <end position="63"/>
    </location>
</feature>
<keyword evidence="1" id="KW-0472">Membrane</keyword>
<evidence type="ECO:0000313" key="2">
    <source>
        <dbReference type="EMBL" id="MDO9712817.1"/>
    </source>
</evidence>
<dbReference type="Proteomes" id="UP001243009">
    <property type="component" value="Unassembled WGS sequence"/>
</dbReference>
<proteinExistence type="predicted"/>
<dbReference type="EMBL" id="JAUTWS010000059">
    <property type="protein sequence ID" value="MDO9712817.1"/>
    <property type="molecule type" value="Genomic_DNA"/>
</dbReference>
<name>A0ABT9E9E2_9PROT</name>
<evidence type="ECO:0000256" key="1">
    <source>
        <dbReference type="SAM" id="Phobius"/>
    </source>
</evidence>
<accession>A0ABT9E9E2</accession>
<evidence type="ECO:0000313" key="3">
    <source>
        <dbReference type="Proteomes" id="UP001243009"/>
    </source>
</evidence>
<gene>
    <name evidence="2" type="ORF">Q7A36_31080</name>
</gene>
<organism evidence="2 3">
    <name type="scientific">Paracraurococcus lichenis</name>
    <dbReference type="NCBI Taxonomy" id="3064888"/>
    <lineage>
        <taxon>Bacteria</taxon>
        <taxon>Pseudomonadati</taxon>
        <taxon>Pseudomonadota</taxon>
        <taxon>Alphaproteobacteria</taxon>
        <taxon>Acetobacterales</taxon>
        <taxon>Roseomonadaceae</taxon>
        <taxon>Paracraurococcus</taxon>
    </lineage>
</organism>
<sequence length="128" mass="13492">MSAPPDWNDDPPHSDPVYPISRAAAPGGVPLGLSIAGLVAGSGLAVLLHPFFLAALPIAWAAAQRWFNGDLKKLATLWLYLSGAWMTPDPVVTRPDGKRGRLWGGSTVSALPKGNVGGRPRHVALPRD</sequence>
<keyword evidence="1" id="KW-1133">Transmembrane helix</keyword>
<comment type="caution">
    <text evidence="2">The sequence shown here is derived from an EMBL/GenBank/DDBJ whole genome shotgun (WGS) entry which is preliminary data.</text>
</comment>
<keyword evidence="3" id="KW-1185">Reference proteome</keyword>
<dbReference type="RefSeq" id="WP_305107677.1">
    <property type="nucleotide sequence ID" value="NZ_JAUTWS010000059.1"/>
</dbReference>
<reference evidence="2 3" key="1">
    <citation type="submission" date="2023-08" db="EMBL/GenBank/DDBJ databases">
        <title>The draft genome sequence of Paracraurococcus sp. LOR1-02.</title>
        <authorList>
            <person name="Kingkaew E."/>
            <person name="Tanasupawat S."/>
        </authorList>
    </citation>
    <scope>NUCLEOTIDE SEQUENCE [LARGE SCALE GENOMIC DNA]</scope>
    <source>
        <strain evidence="2 3">LOR1-02</strain>
    </source>
</reference>
<protein>
    <recommendedName>
        <fullName evidence="4">Type IV secretion system protein VirB3</fullName>
    </recommendedName>
</protein>
<keyword evidence="1" id="KW-0812">Transmembrane</keyword>